<comment type="caution">
    <text evidence="3">The sequence shown here is derived from an EMBL/GenBank/DDBJ whole genome shotgun (WGS) entry which is preliminary data.</text>
</comment>
<name>A0ABQ7GYR1_DUNSA</name>
<feature type="region of interest" description="Disordered" evidence="2">
    <location>
        <begin position="131"/>
        <end position="150"/>
    </location>
</feature>
<evidence type="ECO:0000256" key="2">
    <source>
        <dbReference type="SAM" id="MobiDB-lite"/>
    </source>
</evidence>
<protein>
    <submittedName>
        <fullName evidence="3">Uncharacterized protein</fullName>
    </submittedName>
</protein>
<dbReference type="Proteomes" id="UP000815325">
    <property type="component" value="Unassembled WGS sequence"/>
</dbReference>
<dbReference type="PANTHER" id="PTHR38019">
    <property type="entry name" value="KDA ANTIGEN P200, PUTATIVE-RELATED"/>
    <property type="match status" value="1"/>
</dbReference>
<keyword evidence="1" id="KW-0175">Coiled coil</keyword>
<dbReference type="PANTHER" id="PTHR38019:SF1">
    <property type="entry name" value="N-ACETYLTRANSFERASE DOMAIN-CONTAINING PROTEIN"/>
    <property type="match status" value="1"/>
</dbReference>
<sequence length="418" mass="49662">MGQNLIEHRPAMVWLTELQKAKAEGGTTTKPKITVQDLLERINDPNAPEQALIPTSPRSVQACFRLGVDPVDLQFHPVHWYKQKEDADEEVTRLRYERYEAVRQERLRLLIEERKHLINENWQANTDPRAMLRRNDSGADPRSSSAMVEKERQRLEVLKRRQEKELQQMVQYEITRKELLDKQQKRVEEQERRAMEQAQLKIQHEAARMAKQREIELQRMAEEKEMERRARVLAEETYRSYRTKLSKTWLIHAREEAHKKEEEHRKHLERLDKYAAALETEEMCKLSVKERAAEKERLLAELNARRKKENDLKKVDSDFQLKLRLDKVDCIQKMSLYNRQQLLERIMHDYDKTRELLKERQDLQTQRKMANMNASLQRQMMSKAMDSLRFTKNVGSLSSGGSVNINDLLSRTRPSTAL</sequence>
<evidence type="ECO:0000256" key="1">
    <source>
        <dbReference type="SAM" id="Coils"/>
    </source>
</evidence>
<gene>
    <name evidence="3" type="ORF">DUNSADRAFT_18746</name>
</gene>
<reference evidence="3" key="1">
    <citation type="submission" date="2017-08" db="EMBL/GenBank/DDBJ databases">
        <authorList>
            <person name="Polle J.E."/>
            <person name="Barry K."/>
            <person name="Cushman J."/>
            <person name="Schmutz J."/>
            <person name="Tran D."/>
            <person name="Hathwaick L.T."/>
            <person name="Yim W.C."/>
            <person name="Jenkins J."/>
            <person name="Mckie-Krisberg Z.M."/>
            <person name="Prochnik S."/>
            <person name="Lindquist E."/>
            <person name="Dockter R.B."/>
            <person name="Adam C."/>
            <person name="Molina H."/>
            <person name="Bunkerborg J."/>
            <person name="Jin E."/>
            <person name="Buchheim M."/>
            <person name="Magnuson J."/>
        </authorList>
    </citation>
    <scope>NUCLEOTIDE SEQUENCE</scope>
    <source>
        <strain evidence="3">CCAP 19/18</strain>
    </source>
</reference>
<dbReference type="EMBL" id="MU069534">
    <property type="protein sequence ID" value="KAF5839744.1"/>
    <property type="molecule type" value="Genomic_DNA"/>
</dbReference>
<keyword evidence="4" id="KW-1185">Reference proteome</keyword>
<feature type="coiled-coil region" evidence="1">
    <location>
        <begin position="250"/>
        <end position="312"/>
    </location>
</feature>
<proteinExistence type="predicted"/>
<organism evidence="3 4">
    <name type="scientific">Dunaliella salina</name>
    <name type="common">Green alga</name>
    <name type="synonym">Protococcus salinus</name>
    <dbReference type="NCBI Taxonomy" id="3046"/>
    <lineage>
        <taxon>Eukaryota</taxon>
        <taxon>Viridiplantae</taxon>
        <taxon>Chlorophyta</taxon>
        <taxon>core chlorophytes</taxon>
        <taxon>Chlorophyceae</taxon>
        <taxon>CS clade</taxon>
        <taxon>Chlamydomonadales</taxon>
        <taxon>Dunaliellaceae</taxon>
        <taxon>Dunaliella</taxon>
    </lineage>
</organism>
<evidence type="ECO:0000313" key="3">
    <source>
        <dbReference type="EMBL" id="KAF5839744.1"/>
    </source>
</evidence>
<accession>A0ABQ7GYR1</accession>
<evidence type="ECO:0000313" key="4">
    <source>
        <dbReference type="Proteomes" id="UP000815325"/>
    </source>
</evidence>